<dbReference type="KEGG" id="blac:94345125"/>
<protein>
    <submittedName>
        <fullName evidence="1">Uncharacterized protein</fullName>
    </submittedName>
</protein>
<sequence>MVSQNPHGAINSCQLGICQVRHLRYLKGLAAERSRMLVASTLAFDRDSFHRMDDKRSNVAMLEIAR</sequence>
<name>A0A976FFL1_BRELC</name>
<evidence type="ECO:0000313" key="2">
    <source>
        <dbReference type="Proteomes" id="UP000294530"/>
    </source>
</evidence>
<dbReference type="AlphaFoldDB" id="A0A976FFL1"/>
<dbReference type="EMBL" id="SHOA02000013">
    <property type="protein sequence ID" value="TDH65842.1"/>
    <property type="molecule type" value="Genomic_DNA"/>
</dbReference>
<comment type="caution">
    <text evidence="1">The sequence shown here is derived from an EMBL/GenBank/DDBJ whole genome shotgun (WGS) entry which is preliminary data.</text>
</comment>
<keyword evidence="2" id="KW-1185">Reference proteome</keyword>
<evidence type="ECO:0000313" key="1">
    <source>
        <dbReference type="EMBL" id="TDH65842.1"/>
    </source>
</evidence>
<reference evidence="1 2" key="1">
    <citation type="journal article" date="2021" name="Genome Biol.">
        <title>AFLAP: assembly-free linkage analysis pipeline using k-mers from genome sequencing data.</title>
        <authorList>
            <person name="Fletcher K."/>
            <person name="Zhang L."/>
            <person name="Gil J."/>
            <person name="Han R."/>
            <person name="Cavanaugh K."/>
            <person name="Michelmore R."/>
        </authorList>
    </citation>
    <scope>NUCLEOTIDE SEQUENCE [LARGE SCALE GENOMIC DNA]</scope>
    <source>
        <strain evidence="1 2">SF5</strain>
    </source>
</reference>
<gene>
    <name evidence="1" type="ORF">CCR75_001350</name>
</gene>
<proteinExistence type="predicted"/>
<dbReference type="Proteomes" id="UP000294530">
    <property type="component" value="Unassembled WGS sequence"/>
</dbReference>
<dbReference type="GeneID" id="94345125"/>
<accession>A0A976FFL1</accession>
<dbReference type="RefSeq" id="XP_067815341.1">
    <property type="nucleotide sequence ID" value="XM_067959454.1"/>
</dbReference>
<organism evidence="1 2">
    <name type="scientific">Bremia lactucae</name>
    <name type="common">Lettuce downy mildew</name>
    <dbReference type="NCBI Taxonomy" id="4779"/>
    <lineage>
        <taxon>Eukaryota</taxon>
        <taxon>Sar</taxon>
        <taxon>Stramenopiles</taxon>
        <taxon>Oomycota</taxon>
        <taxon>Peronosporomycetes</taxon>
        <taxon>Peronosporales</taxon>
        <taxon>Peronosporaceae</taxon>
        <taxon>Bremia</taxon>
    </lineage>
</organism>